<protein>
    <submittedName>
        <fullName evidence="1">Uncharacterized protein</fullName>
    </submittedName>
</protein>
<reference evidence="1 2" key="1">
    <citation type="submission" date="2017-07" db="EMBL/GenBank/DDBJ databases">
        <title>Draft whole genome sequences of clinical Proprionibacteriaceae strains.</title>
        <authorList>
            <person name="Bernier A.-M."/>
            <person name="Bernard K."/>
            <person name="Domingo M.-C."/>
        </authorList>
    </citation>
    <scope>NUCLEOTIDE SEQUENCE [LARGE SCALE GENOMIC DNA]</scope>
    <source>
        <strain evidence="1 2">NML 030167</strain>
    </source>
</reference>
<gene>
    <name evidence="1" type="ORF">CGZ94_06330</name>
</gene>
<evidence type="ECO:0000313" key="1">
    <source>
        <dbReference type="EMBL" id="OYO14246.1"/>
    </source>
</evidence>
<dbReference type="RefSeq" id="WP_094405132.1">
    <property type="nucleotide sequence ID" value="NZ_NMVO01000012.1"/>
</dbReference>
<sequence length="324" mass="35001">MSRILGLVESPAQLLNALEWAYASGVRETARLVIAGPTDPTTRLQLHRLAELARADGFSVAWSEVRGSATQRARALAALAGLVRDADTLVLGDPYSGIAHLLLNSTRFTGGEPRIVVVDDGTATLHYEQQWVSAEPLQRWHLEGRSHLARLVGGRAHQLLGRGSEAVELFTAMPIRTRIPAVRNSYAWTRERFGPPEVLDGIDLLGSSLAETGTIAEPAYLAGVRRLVSAHGLRRYLPHRKESAAKLAAIAAMGVEIVRPDLPVEVYARRGPVARELWSFPSTVLHTLPIVLGGTGVGVRALEVADDWFSADADQVARGFIGGI</sequence>
<accession>A0A255GI75</accession>
<keyword evidence="2" id="KW-1185">Reference proteome</keyword>
<dbReference type="OrthoDB" id="8477782at2"/>
<dbReference type="EMBL" id="NMVO01000012">
    <property type="protein sequence ID" value="OYO14246.1"/>
    <property type="molecule type" value="Genomic_DNA"/>
</dbReference>
<evidence type="ECO:0000313" key="2">
    <source>
        <dbReference type="Proteomes" id="UP000215896"/>
    </source>
</evidence>
<comment type="caution">
    <text evidence="1">The sequence shown here is derived from an EMBL/GenBank/DDBJ whole genome shotgun (WGS) entry which is preliminary data.</text>
</comment>
<organism evidence="1 2">
    <name type="scientific">Enemella evansiae</name>
    <dbReference type="NCBI Taxonomy" id="2016499"/>
    <lineage>
        <taxon>Bacteria</taxon>
        <taxon>Bacillati</taxon>
        <taxon>Actinomycetota</taxon>
        <taxon>Actinomycetes</taxon>
        <taxon>Propionibacteriales</taxon>
        <taxon>Propionibacteriaceae</taxon>
        <taxon>Enemella</taxon>
    </lineage>
</organism>
<dbReference type="Proteomes" id="UP000215896">
    <property type="component" value="Unassembled WGS sequence"/>
</dbReference>
<dbReference type="AlphaFoldDB" id="A0A255GI75"/>
<name>A0A255GI75_9ACTN</name>
<proteinExistence type="predicted"/>